<gene>
    <name evidence="2" type="ORF">GCM10022402_21580</name>
</gene>
<name>A0ABP7FQ48_9ACTN</name>
<dbReference type="InterPro" id="IPR017517">
    <property type="entry name" value="Maleyloyr_isom"/>
</dbReference>
<organism evidence="2 3">
    <name type="scientific">Salinactinospora qingdaonensis</name>
    <dbReference type="NCBI Taxonomy" id="702744"/>
    <lineage>
        <taxon>Bacteria</taxon>
        <taxon>Bacillati</taxon>
        <taxon>Actinomycetota</taxon>
        <taxon>Actinomycetes</taxon>
        <taxon>Streptosporangiales</taxon>
        <taxon>Nocardiopsidaceae</taxon>
        <taxon>Salinactinospora</taxon>
    </lineage>
</organism>
<dbReference type="InterPro" id="IPR017520">
    <property type="entry name" value="CHP03086"/>
</dbReference>
<dbReference type="Proteomes" id="UP001500908">
    <property type="component" value="Unassembled WGS sequence"/>
</dbReference>
<evidence type="ECO:0000313" key="3">
    <source>
        <dbReference type="Proteomes" id="UP001500908"/>
    </source>
</evidence>
<dbReference type="RefSeq" id="WP_344970410.1">
    <property type="nucleotide sequence ID" value="NZ_BAABDD010000008.1"/>
</dbReference>
<dbReference type="InterPro" id="IPR024344">
    <property type="entry name" value="MDMPI_metal-binding"/>
</dbReference>
<protein>
    <submittedName>
        <fullName evidence="2">TIGR03086 family metal-binding protein</fullName>
    </submittedName>
</protein>
<evidence type="ECO:0000313" key="2">
    <source>
        <dbReference type="EMBL" id="GAA3741453.1"/>
    </source>
</evidence>
<proteinExistence type="predicted"/>
<dbReference type="Gene3D" id="1.20.120.450">
    <property type="entry name" value="dinb family like domain"/>
    <property type="match status" value="1"/>
</dbReference>
<dbReference type="NCBIfam" id="TIGR03086">
    <property type="entry name" value="TIGR03086 family metal-binding protein"/>
    <property type="match status" value="1"/>
</dbReference>
<comment type="caution">
    <text evidence="2">The sequence shown here is derived from an EMBL/GenBank/DDBJ whole genome shotgun (WGS) entry which is preliminary data.</text>
</comment>
<dbReference type="SUPFAM" id="SSF109854">
    <property type="entry name" value="DinB/YfiT-like putative metalloenzymes"/>
    <property type="match status" value="1"/>
</dbReference>
<dbReference type="Pfam" id="PF11716">
    <property type="entry name" value="MDMPI_N"/>
    <property type="match status" value="1"/>
</dbReference>
<dbReference type="EMBL" id="BAABDD010000008">
    <property type="protein sequence ID" value="GAA3741453.1"/>
    <property type="molecule type" value="Genomic_DNA"/>
</dbReference>
<keyword evidence="3" id="KW-1185">Reference proteome</keyword>
<dbReference type="InterPro" id="IPR034660">
    <property type="entry name" value="DinB/YfiT-like"/>
</dbReference>
<reference evidence="3" key="1">
    <citation type="journal article" date="2019" name="Int. J. Syst. Evol. Microbiol.">
        <title>The Global Catalogue of Microorganisms (GCM) 10K type strain sequencing project: providing services to taxonomists for standard genome sequencing and annotation.</title>
        <authorList>
            <consortium name="The Broad Institute Genomics Platform"/>
            <consortium name="The Broad Institute Genome Sequencing Center for Infectious Disease"/>
            <person name="Wu L."/>
            <person name="Ma J."/>
        </authorList>
    </citation>
    <scope>NUCLEOTIDE SEQUENCE [LARGE SCALE GENOMIC DNA]</scope>
    <source>
        <strain evidence="3">JCM 17137</strain>
    </source>
</reference>
<dbReference type="NCBIfam" id="TIGR03083">
    <property type="entry name" value="maleylpyruvate isomerase family mycothiol-dependent enzyme"/>
    <property type="match status" value="1"/>
</dbReference>
<evidence type="ECO:0000259" key="1">
    <source>
        <dbReference type="Pfam" id="PF11716"/>
    </source>
</evidence>
<sequence>MVDQSFLHDGLDFMAGKVGGIGSIPLTAPTPCREWELGALLNHVIATTTLLSRIAAGHPVEAEHLAPAATAATAFTGEPEQAFAKAAALARETFADPGGWERTVAMPTGAEFPGAVLAKLIALDAVAHGWDIARATGQDDTLPAPLVDTAMAFATDFVRPEVRGTTIGHQVHVGPAATKTERFVAFLGRQP</sequence>
<feature type="domain" description="Mycothiol-dependent maleylpyruvate isomerase metal-binding" evidence="1">
    <location>
        <begin position="8"/>
        <end position="133"/>
    </location>
</feature>
<accession>A0ABP7FQ48</accession>